<evidence type="ECO:0000313" key="2">
    <source>
        <dbReference type="EMBL" id="KAL2038817.1"/>
    </source>
</evidence>
<dbReference type="Proteomes" id="UP001590950">
    <property type="component" value="Unassembled WGS sequence"/>
</dbReference>
<dbReference type="EMBL" id="JBEFKJ010000030">
    <property type="protein sequence ID" value="KAL2038817.1"/>
    <property type="molecule type" value="Genomic_DNA"/>
</dbReference>
<comment type="caution">
    <text evidence="2">The sequence shown here is derived from an EMBL/GenBank/DDBJ whole genome shotgun (WGS) entry which is preliminary data.</text>
</comment>
<protein>
    <submittedName>
        <fullName evidence="2">Uncharacterized protein</fullName>
    </submittedName>
</protein>
<feature type="region of interest" description="Disordered" evidence="1">
    <location>
        <begin position="66"/>
        <end position="97"/>
    </location>
</feature>
<gene>
    <name evidence="2" type="ORF">N7G274_008575</name>
</gene>
<organism evidence="2 3">
    <name type="scientific">Stereocaulon virgatum</name>
    <dbReference type="NCBI Taxonomy" id="373712"/>
    <lineage>
        <taxon>Eukaryota</taxon>
        <taxon>Fungi</taxon>
        <taxon>Dikarya</taxon>
        <taxon>Ascomycota</taxon>
        <taxon>Pezizomycotina</taxon>
        <taxon>Lecanoromycetes</taxon>
        <taxon>OSLEUM clade</taxon>
        <taxon>Lecanoromycetidae</taxon>
        <taxon>Lecanorales</taxon>
        <taxon>Lecanorineae</taxon>
        <taxon>Stereocaulaceae</taxon>
        <taxon>Stereocaulon</taxon>
    </lineage>
</organism>
<name>A0ABR3ZYP1_9LECA</name>
<accession>A0ABR3ZYP1</accession>
<evidence type="ECO:0000256" key="1">
    <source>
        <dbReference type="SAM" id="MobiDB-lite"/>
    </source>
</evidence>
<keyword evidence="3" id="KW-1185">Reference proteome</keyword>
<proteinExistence type="predicted"/>
<evidence type="ECO:0000313" key="3">
    <source>
        <dbReference type="Proteomes" id="UP001590950"/>
    </source>
</evidence>
<sequence>MSADGIIDISKTRRGAIVVKGTKIITRHREAHEKKDHLQQQGDSSCRCHLGPTMFRIAGTWIMEQPIWEGNPPKPPPSEQHSTQAALPARRHQPPSRTPTCTTYFLYYLPLAPSVLRYPFLLDFGSS</sequence>
<reference evidence="2 3" key="1">
    <citation type="submission" date="2024-09" db="EMBL/GenBank/DDBJ databases">
        <title>Rethinking Asexuality: The Enigmatic Case of Functional Sexual Genes in Lepraria (Stereocaulaceae).</title>
        <authorList>
            <person name="Doellman M."/>
            <person name="Sun Y."/>
            <person name="Barcenas-Pena A."/>
            <person name="Lumbsch H.T."/>
            <person name="Grewe F."/>
        </authorList>
    </citation>
    <scope>NUCLEOTIDE SEQUENCE [LARGE SCALE GENOMIC DNA]</scope>
    <source>
        <strain evidence="2 3">Mercado 3170</strain>
    </source>
</reference>